<name>S4Y2Z6_SORCE</name>
<protein>
    <submittedName>
        <fullName evidence="1">Uncharacterized protein</fullName>
    </submittedName>
</protein>
<dbReference type="PATRIC" id="fig|1254432.3.peg.7035"/>
<organism evidence="1 2">
    <name type="scientific">Sorangium cellulosum So0157-2</name>
    <dbReference type="NCBI Taxonomy" id="1254432"/>
    <lineage>
        <taxon>Bacteria</taxon>
        <taxon>Pseudomonadati</taxon>
        <taxon>Myxococcota</taxon>
        <taxon>Polyangia</taxon>
        <taxon>Polyangiales</taxon>
        <taxon>Polyangiaceae</taxon>
        <taxon>Sorangium</taxon>
    </lineage>
</organism>
<accession>S4Y2Z6</accession>
<dbReference type="HOGENOM" id="CLU_1165222_0_0_7"/>
<dbReference type="eggNOG" id="ENOG50339G5">
    <property type="taxonomic scope" value="Bacteria"/>
</dbReference>
<sequence length="238" mass="26900">MQATHLGADTEEETRLLQQQLDWQLQTASESLLILLEMLGAPRAAERFTARWDDASGKMSLALDAGDMDYVSCPRFEMLSATFESLVPEATQAVTLRAKQDIVREALECTPKIVKASNKTPNSETDLHTIIHKHMEATFVGYLRKTAIATSPKYYIPDGAFPNLELAIEWKYLRNKDDLKRAIDEIKTDINSYGQSRLYTRFFGVFYQINSSICTPRELKLAFGNPTPSWDMILVTAP</sequence>
<proteinExistence type="predicted"/>
<gene>
    <name evidence="1" type="ORF">SCE1572_31135</name>
</gene>
<dbReference type="EMBL" id="CP003969">
    <property type="protein sequence ID" value="AGP38540.1"/>
    <property type="molecule type" value="Genomic_DNA"/>
</dbReference>
<dbReference type="Proteomes" id="UP000014803">
    <property type="component" value="Chromosome"/>
</dbReference>
<dbReference type="KEGG" id="scu:SCE1572_31135"/>
<evidence type="ECO:0000313" key="2">
    <source>
        <dbReference type="Proteomes" id="UP000014803"/>
    </source>
</evidence>
<evidence type="ECO:0000313" key="1">
    <source>
        <dbReference type="EMBL" id="AGP38540.1"/>
    </source>
</evidence>
<dbReference type="AlphaFoldDB" id="S4Y2Z6"/>
<reference evidence="1 2" key="1">
    <citation type="journal article" date="2013" name="Sci. Rep.">
        <title>Extraordinary expansion of a Sorangium cellulosum genome from an alkaline milieu.</title>
        <authorList>
            <person name="Han K."/>
            <person name="Li Z.F."/>
            <person name="Peng R."/>
            <person name="Zhu L.P."/>
            <person name="Zhou T."/>
            <person name="Wang L.G."/>
            <person name="Li S.G."/>
            <person name="Zhang X.B."/>
            <person name="Hu W."/>
            <person name="Wu Z.H."/>
            <person name="Qin N."/>
            <person name="Li Y.Z."/>
        </authorList>
    </citation>
    <scope>NUCLEOTIDE SEQUENCE [LARGE SCALE GENOMIC DNA]</scope>
    <source>
        <strain evidence="1 2">So0157-2</strain>
    </source>
</reference>